<proteinExistence type="inferred from homology"/>
<dbReference type="InterPro" id="IPR011761">
    <property type="entry name" value="ATP-grasp"/>
</dbReference>
<evidence type="ECO:0000256" key="5">
    <source>
        <dbReference type="ARBA" id="ARBA00022741"/>
    </source>
</evidence>
<organism evidence="12 13">
    <name type="scientific">Streptomyces carpinensis</name>
    <dbReference type="NCBI Taxonomy" id="66369"/>
    <lineage>
        <taxon>Bacteria</taxon>
        <taxon>Bacillati</taxon>
        <taxon>Actinomycetota</taxon>
        <taxon>Actinomycetes</taxon>
        <taxon>Kitasatosporales</taxon>
        <taxon>Streptomycetaceae</taxon>
        <taxon>Streptomyces</taxon>
    </lineage>
</organism>
<dbReference type="PANTHER" id="PTHR23132">
    <property type="entry name" value="D-ALANINE--D-ALANINE LIGASE"/>
    <property type="match status" value="1"/>
</dbReference>
<protein>
    <submittedName>
        <fullName evidence="12">ATP-grasp domain-containing protein</fullName>
    </submittedName>
</protein>
<dbReference type="SUPFAM" id="SSF56059">
    <property type="entry name" value="Glutathione synthetase ATP-binding domain-like"/>
    <property type="match status" value="1"/>
</dbReference>
<evidence type="ECO:0000256" key="8">
    <source>
        <dbReference type="ARBA" id="ARBA00022984"/>
    </source>
</evidence>
<comment type="subcellular location">
    <subcellularLocation>
        <location evidence="1">Cytoplasm</location>
    </subcellularLocation>
</comment>
<dbReference type="Gene3D" id="3.40.50.20">
    <property type="match status" value="1"/>
</dbReference>
<evidence type="ECO:0000256" key="7">
    <source>
        <dbReference type="ARBA" id="ARBA00022960"/>
    </source>
</evidence>
<keyword evidence="9" id="KW-0961">Cell wall biogenesis/degradation</keyword>
<evidence type="ECO:0000256" key="1">
    <source>
        <dbReference type="ARBA" id="ARBA00004496"/>
    </source>
</evidence>
<gene>
    <name evidence="12" type="ORF">ABT317_14335</name>
</gene>
<dbReference type="Gene3D" id="3.30.470.20">
    <property type="entry name" value="ATP-grasp fold, B domain"/>
    <property type="match status" value="1"/>
</dbReference>
<dbReference type="InterPro" id="IPR013815">
    <property type="entry name" value="ATP_grasp_subdomain_1"/>
</dbReference>
<evidence type="ECO:0000256" key="9">
    <source>
        <dbReference type="ARBA" id="ARBA00023316"/>
    </source>
</evidence>
<keyword evidence="6 10" id="KW-0067">ATP-binding</keyword>
<evidence type="ECO:0000259" key="11">
    <source>
        <dbReference type="PROSITE" id="PS50975"/>
    </source>
</evidence>
<evidence type="ECO:0000313" key="13">
    <source>
        <dbReference type="Proteomes" id="UP001458415"/>
    </source>
</evidence>
<name>A0ABV1W1T0_9ACTN</name>
<dbReference type="PROSITE" id="PS50975">
    <property type="entry name" value="ATP_GRASP"/>
    <property type="match status" value="1"/>
</dbReference>
<evidence type="ECO:0000256" key="6">
    <source>
        <dbReference type="ARBA" id="ARBA00022840"/>
    </source>
</evidence>
<dbReference type="InterPro" id="IPR011095">
    <property type="entry name" value="Dala_Dala_lig_C"/>
</dbReference>
<keyword evidence="4" id="KW-0436">Ligase</keyword>
<evidence type="ECO:0000313" key="12">
    <source>
        <dbReference type="EMBL" id="MER6978152.1"/>
    </source>
</evidence>
<keyword evidence="7" id="KW-0133">Cell shape</keyword>
<keyword evidence="8" id="KW-0573">Peptidoglycan synthesis</keyword>
<dbReference type="Pfam" id="PF01820">
    <property type="entry name" value="Dala_Dala_lig_N"/>
    <property type="match status" value="1"/>
</dbReference>
<comment type="caution">
    <text evidence="12">The sequence shown here is derived from an EMBL/GenBank/DDBJ whole genome shotgun (WGS) entry which is preliminary data.</text>
</comment>
<feature type="domain" description="ATP-grasp" evidence="11">
    <location>
        <begin position="106"/>
        <end position="310"/>
    </location>
</feature>
<dbReference type="SUPFAM" id="SSF52440">
    <property type="entry name" value="PreATP-grasp domain"/>
    <property type="match status" value="1"/>
</dbReference>
<dbReference type="Gene3D" id="3.30.1490.20">
    <property type="entry name" value="ATP-grasp fold, A domain"/>
    <property type="match status" value="1"/>
</dbReference>
<dbReference type="EMBL" id="JBEPCU010000199">
    <property type="protein sequence ID" value="MER6978152.1"/>
    <property type="molecule type" value="Genomic_DNA"/>
</dbReference>
<dbReference type="InterPro" id="IPR011127">
    <property type="entry name" value="Dala_Dala_lig_N"/>
</dbReference>
<keyword evidence="13" id="KW-1185">Reference proteome</keyword>
<evidence type="ECO:0000256" key="10">
    <source>
        <dbReference type="PROSITE-ProRule" id="PRU00409"/>
    </source>
</evidence>
<dbReference type="RefSeq" id="WP_086723301.1">
    <property type="nucleotide sequence ID" value="NZ_MUBM01000026.1"/>
</dbReference>
<dbReference type="Proteomes" id="UP001458415">
    <property type="component" value="Unassembled WGS sequence"/>
</dbReference>
<comment type="similarity">
    <text evidence="2">Belongs to the D-alanine--D-alanine ligase family.</text>
</comment>
<dbReference type="InterPro" id="IPR016185">
    <property type="entry name" value="PreATP-grasp_dom_sf"/>
</dbReference>
<keyword evidence="3" id="KW-0963">Cytoplasm</keyword>
<dbReference type="Pfam" id="PF07478">
    <property type="entry name" value="Dala_Dala_lig_C"/>
    <property type="match status" value="1"/>
</dbReference>
<accession>A0ABV1W1T0</accession>
<reference evidence="12 13" key="1">
    <citation type="submission" date="2024-06" db="EMBL/GenBank/DDBJ databases">
        <title>The Natural Products Discovery Center: Release of the First 8490 Sequenced Strains for Exploring Actinobacteria Biosynthetic Diversity.</title>
        <authorList>
            <person name="Kalkreuter E."/>
            <person name="Kautsar S.A."/>
            <person name="Yang D."/>
            <person name="Bader C.D."/>
            <person name="Teijaro C.N."/>
            <person name="Fluegel L."/>
            <person name="Davis C.M."/>
            <person name="Simpson J.R."/>
            <person name="Lauterbach L."/>
            <person name="Steele A.D."/>
            <person name="Gui C."/>
            <person name="Meng S."/>
            <person name="Li G."/>
            <person name="Viehrig K."/>
            <person name="Ye F."/>
            <person name="Su P."/>
            <person name="Kiefer A.F."/>
            <person name="Nichols A."/>
            <person name="Cepeda A.J."/>
            <person name="Yan W."/>
            <person name="Fan B."/>
            <person name="Jiang Y."/>
            <person name="Adhikari A."/>
            <person name="Zheng C.-J."/>
            <person name="Schuster L."/>
            <person name="Cowan T.M."/>
            <person name="Smanski M.J."/>
            <person name="Chevrette M.G."/>
            <person name="De Carvalho L.P.S."/>
            <person name="Shen B."/>
        </authorList>
    </citation>
    <scope>NUCLEOTIDE SEQUENCE [LARGE SCALE GENOMIC DNA]</scope>
    <source>
        <strain evidence="12 13">NPDC000634</strain>
    </source>
</reference>
<evidence type="ECO:0000256" key="2">
    <source>
        <dbReference type="ARBA" id="ARBA00010871"/>
    </source>
</evidence>
<evidence type="ECO:0000256" key="4">
    <source>
        <dbReference type="ARBA" id="ARBA00022598"/>
    </source>
</evidence>
<evidence type="ECO:0000256" key="3">
    <source>
        <dbReference type="ARBA" id="ARBA00022490"/>
    </source>
</evidence>
<dbReference type="PROSITE" id="PS00843">
    <property type="entry name" value="DALA_DALA_LIGASE_1"/>
    <property type="match status" value="1"/>
</dbReference>
<keyword evidence="5 10" id="KW-0547">Nucleotide-binding</keyword>
<dbReference type="InterPro" id="IPR000291">
    <property type="entry name" value="D-Ala_lig_Van_CS"/>
</dbReference>
<dbReference type="PANTHER" id="PTHR23132:SF23">
    <property type="entry name" value="D-ALANINE--D-ALANINE LIGASE B"/>
    <property type="match status" value="1"/>
</dbReference>
<sequence length="320" mass="33893">MTVPDIQTLRIGVLCGGDSPERPGSLASGEHAAKALAGAGLETQLIDTAETPVSALPGQVDVALLGLHGLGGEDGKIQGALDTFGLPYTGSGVLASALGMHKPTFKKLLAKECIDTPRWTMVDSTATVASVLSVVQYTLGYPVFMKPSSGGGSLAAGIARDEGALRKMLEAAKAEPYAEYMVEEYVQGIPCTVGLVEVDGRLVTLPVHDVESRNEFYDYEAKHNPDLRVEHCPSILPAPTTEAMHYLARRVFRMIGAHGVLRVDFLAAANGRVTVLECNTLPGLSERGNLATMARAGGIPYPALMQHIVRTAFTKPAYLP</sequence>